<dbReference type="InParanoid" id="G3PKS4"/>
<dbReference type="FunFam" id="2.30.30.40:FF:000074">
    <property type="entry name" value="E3 ubiquitin-protein ligase HERC2 isoform X1"/>
    <property type="match status" value="1"/>
</dbReference>
<reference evidence="2" key="1">
    <citation type="submission" date="2006-01" db="EMBL/GenBank/DDBJ databases">
        <authorList>
            <person name="Lindblad-Toh K."/>
            <person name="Mauceli E."/>
            <person name="Grabherr M."/>
            <person name="Chang J.L."/>
            <person name="Lander E.S."/>
        </authorList>
    </citation>
    <scope>NUCLEOTIDE SEQUENCE [LARGE SCALE GENOMIC DNA]</scope>
</reference>
<sequence length="738" mass="80985">PLDVEKMRKCLLKQLVRAEVRLEGIDTMLKLASKSFLLPSVQYAMLCGWQRVIPEGTNIGEPLSDCLKDVDLIPPFNRMLLEVTFGKLYSWAIQNVRNILLEAGARFKELGVQPVPLQTITNENPAGPSLGTIPQARFLLSMVHMLSLKHGSNSLSLLLNSGILALTQSILRLVGPSTDSSEEDLSLCARGGSATVLEESRKEATPAPLPASGPELAAMMKIGTRVMRGVDWKWGDQDGPAPGLGRVIGELGEDGWIRVQWDTSSTNSYRMGKEGKYDLKLAEDSDTEDDTEGELVEKSSHPTAMMLTSTVNLLKTLSLTAGIHAEVLQTDATRTLCGLLRTLVESGASDNEQHRSWSTLGFIRSIALVPQMCSTLSTSAWIGLLIRIVEGHQSFNAVTLQRQILALRLLQAVLPSWDKTERSQDMKFLVEKLFNFLGSLLITCSSDLPLLREGSLRRRRSRPQASLTATHSSTLAEEIVSVLRILHALGQWNSMINDYIDAQLSAIGDVMSGCQSEACFLEEYFPFSDSPRVGSLMAVMAVIGGIDGRLRLGGQVVHEEYGEGTVTRITPKGRITVQFHEMRTSRVCLLSHLKPLPAVCFSVQNLPFTEPMLAVWAQLVSLAGSKLEKQRLKKAFSRGLTADQVDIHLLRCQQLRLYILKAGRALLSHQDKLRQILSQAAVLDLGPNPSEDPVVSSPDVGDLSPEGPLPPLILLQQLLSAATQPSPIKAIFDRQEME</sequence>
<proteinExistence type="predicted"/>
<dbReference type="AlphaFoldDB" id="G3PKS4"/>
<accession>G3PKS4</accession>
<dbReference type="SUPFAM" id="SSF159034">
    <property type="entry name" value="Mib/herc2 domain-like"/>
    <property type="match status" value="1"/>
</dbReference>
<organism evidence="2">
    <name type="scientific">Gasterosteus aculeatus</name>
    <name type="common">Three-spined stickleback</name>
    <dbReference type="NCBI Taxonomy" id="69293"/>
    <lineage>
        <taxon>Eukaryota</taxon>
        <taxon>Metazoa</taxon>
        <taxon>Chordata</taxon>
        <taxon>Craniata</taxon>
        <taxon>Vertebrata</taxon>
        <taxon>Euteleostomi</taxon>
        <taxon>Actinopterygii</taxon>
        <taxon>Neopterygii</taxon>
        <taxon>Teleostei</taxon>
        <taxon>Neoteleostei</taxon>
        <taxon>Acanthomorphata</taxon>
        <taxon>Eupercaria</taxon>
        <taxon>Perciformes</taxon>
        <taxon>Cottioidei</taxon>
        <taxon>Gasterosteales</taxon>
        <taxon>Gasterosteidae</taxon>
        <taxon>Gasterosteus</taxon>
    </lineage>
</organism>
<dbReference type="InterPro" id="IPR037252">
    <property type="entry name" value="Mib_Herc2_sf"/>
</dbReference>
<evidence type="ECO:0000313" key="2">
    <source>
        <dbReference type="Ensembl" id="ENSGACP00000018204.1"/>
    </source>
</evidence>
<dbReference type="GO" id="GO:0004842">
    <property type="term" value="F:ubiquitin-protein transferase activity"/>
    <property type="evidence" value="ECO:0007669"/>
    <property type="project" value="InterPro"/>
</dbReference>
<dbReference type="eggNOG" id="KOG1426">
    <property type="taxonomic scope" value="Eukaryota"/>
</dbReference>
<dbReference type="Ensembl" id="ENSGACT00000018239.1">
    <property type="protein sequence ID" value="ENSGACP00000018204.1"/>
    <property type="gene ID" value="ENSGACG00000013776.1"/>
</dbReference>
<dbReference type="PROSITE" id="PS51416">
    <property type="entry name" value="MIB_HERC2"/>
    <property type="match status" value="1"/>
</dbReference>
<dbReference type="STRING" id="69293.ENSGACP00000018204"/>
<name>G3PKS4_GASAC</name>
<dbReference type="GO" id="GO:0046872">
    <property type="term" value="F:metal ion binding"/>
    <property type="evidence" value="ECO:0007669"/>
    <property type="project" value="InterPro"/>
</dbReference>
<dbReference type="Bgee" id="ENSGACG00000013776">
    <property type="expression patterns" value="Expressed in camera-type eye and 11 other cell types or tissues"/>
</dbReference>
<evidence type="ECO:0000259" key="1">
    <source>
        <dbReference type="PROSITE" id="PS51416"/>
    </source>
</evidence>
<dbReference type="GO" id="GO:0016567">
    <property type="term" value="P:protein ubiquitination"/>
    <property type="evidence" value="ECO:0007669"/>
    <property type="project" value="InterPro"/>
</dbReference>
<protein>
    <recommendedName>
        <fullName evidence="1">MIB/HERC2 domain-containing protein</fullName>
    </recommendedName>
</protein>
<dbReference type="InterPro" id="IPR010606">
    <property type="entry name" value="Mib_Herc2"/>
</dbReference>
<reference evidence="2" key="2">
    <citation type="submission" date="2024-04" db="UniProtKB">
        <authorList>
            <consortium name="Ensembl"/>
        </authorList>
    </citation>
    <scope>IDENTIFICATION</scope>
</reference>
<dbReference type="Pfam" id="PF06701">
    <property type="entry name" value="MIB_HERC2"/>
    <property type="match status" value="1"/>
</dbReference>
<feature type="domain" description="MIB/HERC2" evidence="1">
    <location>
        <begin position="212"/>
        <end position="285"/>
    </location>
</feature>
<dbReference type="Gene3D" id="2.30.30.40">
    <property type="entry name" value="SH3 Domains"/>
    <property type="match status" value="1"/>
</dbReference>